<dbReference type="PROSITE" id="PS51257">
    <property type="entry name" value="PROKAR_LIPOPROTEIN"/>
    <property type="match status" value="1"/>
</dbReference>
<dbReference type="InterPro" id="IPR008972">
    <property type="entry name" value="Cupredoxin"/>
</dbReference>
<dbReference type="EMBL" id="UINC01001316">
    <property type="protein sequence ID" value="SUZ77451.1"/>
    <property type="molecule type" value="Genomic_DNA"/>
</dbReference>
<gene>
    <name evidence="1" type="ORF">METZ01_LOCUS30305</name>
</gene>
<reference evidence="1" key="1">
    <citation type="submission" date="2018-05" db="EMBL/GenBank/DDBJ databases">
        <authorList>
            <person name="Lanie J.A."/>
            <person name="Ng W.-L."/>
            <person name="Kazmierczak K.M."/>
            <person name="Andrzejewski T.M."/>
            <person name="Davidsen T.M."/>
            <person name="Wayne K.J."/>
            <person name="Tettelin H."/>
            <person name="Glass J.I."/>
            <person name="Rusch D."/>
            <person name="Podicherti R."/>
            <person name="Tsui H.-C.T."/>
            <person name="Winkler M.E."/>
        </authorList>
    </citation>
    <scope>NUCLEOTIDE SEQUENCE</scope>
</reference>
<evidence type="ECO:0000313" key="1">
    <source>
        <dbReference type="EMBL" id="SUZ77451.1"/>
    </source>
</evidence>
<dbReference type="SUPFAM" id="SSF49503">
    <property type="entry name" value="Cupredoxins"/>
    <property type="match status" value="1"/>
</dbReference>
<dbReference type="AlphaFoldDB" id="A0A381QDP6"/>
<sequence length="288" mass="29669">MIERFSELRNTALLVSVFVIAGCGGGDGGGGDAGAAGAADAAPAESPVDAATAGNVAGMVTFSGTAPMMAEINMGSEATCASKHSTTPTEEGFVGGENGGLANVFVYVKEGLESLSFPTPTSAAVLNQDGCVYRPHVLGAQVGQDITLRNSDGLLHNINASPTENRGFNVSQPVNMDTNRSFPVAEVMVPVRCDVHGWMNSYIGVVDHPYFAVSGSDGSVSLDGLPPGDYVIEAWHEQLGTMTSNVTVTTGGTAEISFEFTEAMAGSPVPMGEPIDLLHPDGHQAVDY</sequence>
<name>A0A381QDP6_9ZZZZ</name>
<protein>
    <recommendedName>
        <fullName evidence="2">Rhamnogalacturonan lyase domain-containing protein</fullName>
    </recommendedName>
</protein>
<evidence type="ECO:0008006" key="2">
    <source>
        <dbReference type="Google" id="ProtNLM"/>
    </source>
</evidence>
<proteinExistence type="predicted"/>
<dbReference type="Gene3D" id="2.60.40.1120">
    <property type="entry name" value="Carboxypeptidase-like, regulatory domain"/>
    <property type="match status" value="1"/>
</dbReference>
<accession>A0A381QDP6</accession>
<dbReference type="SUPFAM" id="SSF117074">
    <property type="entry name" value="Hypothetical protein PA1324"/>
    <property type="match status" value="1"/>
</dbReference>
<organism evidence="1">
    <name type="scientific">marine metagenome</name>
    <dbReference type="NCBI Taxonomy" id="408172"/>
    <lineage>
        <taxon>unclassified sequences</taxon>
        <taxon>metagenomes</taxon>
        <taxon>ecological metagenomes</taxon>
    </lineage>
</organism>